<keyword evidence="4" id="KW-1185">Reference proteome</keyword>
<feature type="transmembrane region" description="Helical" evidence="2">
    <location>
        <begin position="36"/>
        <end position="53"/>
    </location>
</feature>
<evidence type="ECO:0008006" key="5">
    <source>
        <dbReference type="Google" id="ProtNLM"/>
    </source>
</evidence>
<sequence>MSYCLLLSVLELIVYSIVLQFGEFHGEDSSWLKDLLVSSIGALLGFVGAFLIFKYQLKIDREKAEKSEAAAIERKLHYFAALTHKIISSSKEQAEHLNRFCDSFNKDPFFMPRPALVSTLDIKRFSESLNHEEYYHAYITKFGLKNETVYEFRRFYAYIDFLNMGLPQLDELFKQSVLNHNDLKREYTGLLNESAHIARDLVRIKANSGIKPNSSDEEGKQLIQFLQERLDNYNQNAANNANLLTAQEEWVDEVSVFLKDKHKDDETLQDLIKKLDRTSNVFLDKERANEVVINSFRKEEAKILEASVKLSEASNKLIAQYILKINN</sequence>
<accession>A0A6B2H281</accession>
<comment type="caution">
    <text evidence="3">The sequence shown here is derived from an EMBL/GenBank/DDBJ whole genome shotgun (WGS) entry which is preliminary data.</text>
</comment>
<keyword evidence="2" id="KW-1133">Transmembrane helix</keyword>
<dbReference type="AlphaFoldDB" id="A0A6B2H281"/>
<keyword evidence="2" id="KW-0812">Transmembrane</keyword>
<name>A0A6B2H281_9BACT</name>
<reference evidence="3 4" key="1">
    <citation type="submission" date="2020-01" db="EMBL/GenBank/DDBJ databases">
        <authorList>
            <person name="Kim M.K."/>
        </authorList>
    </citation>
    <scope>NUCLEOTIDE SEQUENCE [LARGE SCALE GENOMIC DNA]</scope>
    <source>
        <strain evidence="3 4">BT213</strain>
    </source>
</reference>
<evidence type="ECO:0000256" key="1">
    <source>
        <dbReference type="SAM" id="Coils"/>
    </source>
</evidence>
<organism evidence="3 4">
    <name type="scientific">Pontibacter fetidus</name>
    <dbReference type="NCBI Taxonomy" id="2700082"/>
    <lineage>
        <taxon>Bacteria</taxon>
        <taxon>Pseudomonadati</taxon>
        <taxon>Bacteroidota</taxon>
        <taxon>Cytophagia</taxon>
        <taxon>Cytophagales</taxon>
        <taxon>Hymenobacteraceae</taxon>
        <taxon>Pontibacter</taxon>
    </lineage>
</organism>
<gene>
    <name evidence="3" type="ORF">GWO68_15760</name>
</gene>
<feature type="coiled-coil region" evidence="1">
    <location>
        <begin position="216"/>
        <end position="243"/>
    </location>
</feature>
<protein>
    <recommendedName>
        <fullName evidence="5">Phage abortive infection protein</fullName>
    </recommendedName>
</protein>
<dbReference type="Proteomes" id="UP000478546">
    <property type="component" value="Unassembled WGS sequence"/>
</dbReference>
<keyword evidence="1" id="KW-0175">Coiled coil</keyword>
<evidence type="ECO:0000256" key="2">
    <source>
        <dbReference type="SAM" id="Phobius"/>
    </source>
</evidence>
<evidence type="ECO:0000313" key="3">
    <source>
        <dbReference type="EMBL" id="NDK57379.1"/>
    </source>
</evidence>
<dbReference type="RefSeq" id="WP_162347437.1">
    <property type="nucleotide sequence ID" value="NZ_JAAEAA010000025.1"/>
</dbReference>
<evidence type="ECO:0000313" key="4">
    <source>
        <dbReference type="Proteomes" id="UP000478546"/>
    </source>
</evidence>
<dbReference type="EMBL" id="JAAEAA010000025">
    <property type="protein sequence ID" value="NDK57379.1"/>
    <property type="molecule type" value="Genomic_DNA"/>
</dbReference>
<proteinExistence type="predicted"/>
<keyword evidence="2" id="KW-0472">Membrane</keyword>